<dbReference type="InterPro" id="IPR049517">
    <property type="entry name" value="ACX-like_C"/>
</dbReference>
<reference evidence="4 5" key="1">
    <citation type="submission" date="2024-09" db="EMBL/GenBank/DDBJ databases">
        <authorList>
            <person name="Sun Q."/>
            <person name="Mori K."/>
        </authorList>
    </citation>
    <scope>NUCLEOTIDE SEQUENCE [LARGE SCALE GENOMIC DNA]</scope>
    <source>
        <strain evidence="4 5">JCM 12822</strain>
    </source>
</reference>
<keyword evidence="5" id="KW-1185">Reference proteome</keyword>
<comment type="caution">
    <text evidence="4">The sequence shown here is derived from an EMBL/GenBank/DDBJ whole genome shotgun (WGS) entry which is preliminary data.</text>
</comment>
<evidence type="ECO:0000259" key="2">
    <source>
        <dbReference type="Pfam" id="PF05378"/>
    </source>
</evidence>
<feature type="domain" description="Acetophenone carboxylase-like C-terminal" evidence="3">
    <location>
        <begin position="501"/>
        <end position="667"/>
    </location>
</feature>
<feature type="domain" description="Hydantoinase/oxoprolinase N-terminal" evidence="2">
    <location>
        <begin position="2"/>
        <end position="174"/>
    </location>
</feature>
<dbReference type="InterPro" id="IPR045079">
    <property type="entry name" value="Oxoprolinase-like"/>
</dbReference>
<evidence type="ECO:0000259" key="3">
    <source>
        <dbReference type="Pfam" id="PF19278"/>
    </source>
</evidence>
<evidence type="ECO:0000313" key="4">
    <source>
        <dbReference type="EMBL" id="MFB9859625.1"/>
    </source>
</evidence>
<dbReference type="Proteomes" id="UP001589740">
    <property type="component" value="Unassembled WGS sequence"/>
</dbReference>
<dbReference type="RefSeq" id="WP_380569265.1">
    <property type="nucleotide sequence ID" value="NZ_JBHMAH010000003.1"/>
</dbReference>
<gene>
    <name evidence="4" type="ORF">ACFFLE_00690</name>
</gene>
<organism evidence="4 5">
    <name type="scientific">Salinicoccus siamensis</name>
    <dbReference type="NCBI Taxonomy" id="381830"/>
    <lineage>
        <taxon>Bacteria</taxon>
        <taxon>Bacillati</taxon>
        <taxon>Bacillota</taxon>
        <taxon>Bacilli</taxon>
        <taxon>Bacillales</taxon>
        <taxon>Staphylococcaceae</taxon>
        <taxon>Salinicoccus</taxon>
    </lineage>
</organism>
<proteinExistence type="predicted"/>
<evidence type="ECO:0000259" key="1">
    <source>
        <dbReference type="Pfam" id="PF01968"/>
    </source>
</evidence>
<protein>
    <submittedName>
        <fullName evidence="4">Hydantoinase/oxoprolinase family protein</fullName>
    </submittedName>
</protein>
<dbReference type="InterPro" id="IPR043129">
    <property type="entry name" value="ATPase_NBD"/>
</dbReference>
<dbReference type="Pfam" id="PF05378">
    <property type="entry name" value="Hydant_A_N"/>
    <property type="match status" value="1"/>
</dbReference>
<dbReference type="Pfam" id="PF01968">
    <property type="entry name" value="Hydantoinase_A"/>
    <property type="match status" value="1"/>
</dbReference>
<dbReference type="SUPFAM" id="SSF53067">
    <property type="entry name" value="Actin-like ATPase domain"/>
    <property type="match status" value="1"/>
</dbReference>
<dbReference type="PANTHER" id="PTHR11365:SF23">
    <property type="entry name" value="HYPOTHETICAL 5-OXOPROLINASE (EUROFUNG)-RELATED"/>
    <property type="match status" value="1"/>
</dbReference>
<dbReference type="EMBL" id="JBHMAH010000003">
    <property type="protein sequence ID" value="MFB9859625.1"/>
    <property type="molecule type" value="Genomic_DNA"/>
</dbReference>
<feature type="domain" description="Hydantoinase A/oxoprolinase" evidence="1">
    <location>
        <begin position="196"/>
        <end position="486"/>
    </location>
</feature>
<dbReference type="PANTHER" id="PTHR11365">
    <property type="entry name" value="5-OXOPROLINASE RELATED"/>
    <property type="match status" value="1"/>
</dbReference>
<dbReference type="InterPro" id="IPR008040">
    <property type="entry name" value="Hydant_A_N"/>
</dbReference>
<accession>A0ABV5Z3X6</accession>
<sequence length="682" mass="75609">MRVATDIGGTFTDLVAVDDDGKVTVGKSDTTPGNFEKGIFDVIEKADISLKDVKMFFHGTTVVINALTEKKGVKTGLITTKGFRDVLEIARGNRPDLFNTKYKKPGPTVDRHLRKEVSERLNYKGEVLNELDLKEVDEIIDYFKKENVEAVAISLLHSYKNSDHEERIAEHIEEKWPEVYVTTSHELSKEWREYERSSTAALNAYVKPIANQYLSNLENKMKDQRTENFNFIMQSNGGTSTFDVAKTSPINMVESGPVAGIFGASILGEILGEKNLIVLDIGGTTAKCSLIEDGNVKISTNYHLEQTTQYAGYPVKVPVVDIVEIGNGGGSIAWIDDSGSVKVGPKSAGAHPGPIAYGKGGEEPTTTDANVLLGRLSLKNFDASTEIENIEKKFQEKIGRRLQSDTEQVAMGIVKIANSNMLNALKLVSVRKGYDPRDFTMVAIGGGGPMHSQDLAKELGVKKVIIPATSPVFASWGMLMSDLRHDYSQTLLMESGNADFDRLNKEYQKIIDQAKKTLKQEGMDEGNVVISKSIDMRYKGQEHTVEISVPYENLNQDNLDSVIQDFHNSHERLYSYTLPENGTEIVNIKAKVLGKLEKPKLSKETPIKGEKLKEERQVYFEDSGWTNVKVYTKEFLSEGERVNGPAIVEEKTSSTILNDGDSLVKDAYGNMIISIRGNENEL</sequence>
<dbReference type="InterPro" id="IPR002821">
    <property type="entry name" value="Hydantoinase_A"/>
</dbReference>
<evidence type="ECO:0000313" key="5">
    <source>
        <dbReference type="Proteomes" id="UP001589740"/>
    </source>
</evidence>
<name>A0ABV5Z3X6_9STAP</name>
<dbReference type="Pfam" id="PF19278">
    <property type="entry name" value="Hydant_A_C"/>
    <property type="match status" value="1"/>
</dbReference>